<dbReference type="InterPro" id="IPR025904">
    <property type="entry name" value="Tubulin-like"/>
</dbReference>
<organism evidence="2 3">
    <name type="scientific">Nocardioides islandensis</name>
    <dbReference type="NCBI Taxonomy" id="433663"/>
    <lineage>
        <taxon>Bacteria</taxon>
        <taxon>Bacillati</taxon>
        <taxon>Actinomycetota</taxon>
        <taxon>Actinomycetes</taxon>
        <taxon>Propionibacteriales</taxon>
        <taxon>Nocardioidaceae</taxon>
        <taxon>Nocardioides</taxon>
    </lineage>
</organism>
<feature type="coiled-coil region" evidence="1">
    <location>
        <begin position="516"/>
        <end position="543"/>
    </location>
</feature>
<reference evidence="2" key="1">
    <citation type="submission" date="2020-11" db="EMBL/GenBank/DDBJ databases">
        <title>Nocardioides sp. nov., isolated from Soil of Cynanchum wilfordii Hemsley rhizosphere.</title>
        <authorList>
            <person name="Lee J.-S."/>
            <person name="Suh M.K."/>
            <person name="Kim J.-S."/>
        </authorList>
    </citation>
    <scope>NUCLEOTIDE SEQUENCE</scope>
    <source>
        <strain evidence="2">KCTC 19275</strain>
    </source>
</reference>
<dbReference type="InterPro" id="IPR036525">
    <property type="entry name" value="Tubulin/FtsZ_GTPase_sf"/>
</dbReference>
<dbReference type="EMBL" id="JADKPN010000012">
    <property type="protein sequence ID" value="MBF4765002.1"/>
    <property type="molecule type" value="Genomic_DNA"/>
</dbReference>
<dbReference type="RefSeq" id="WP_194708187.1">
    <property type="nucleotide sequence ID" value="NZ_JADKPN010000012.1"/>
</dbReference>
<comment type="caution">
    <text evidence="2">The sequence shown here is derived from an EMBL/GenBank/DDBJ whole genome shotgun (WGS) entry which is preliminary data.</text>
</comment>
<sequence length="1121" mass="123269">MLRPFLLIGVGGSGGKTLRIVHHELERLLGEIGWDEPFPAGWQFLHVDVPSVADGNDPDLPAQLQQGEYAGLVTAGINYRTIDTALAGTGRTREGDSIAGWRPLPEHVKVPVERGAGQFRALGRIITLANMRSVKSRLDDAMRNISGREVTGQLMELTRLLGGTPSNVQKPPVAVVVSSIAGGSGAGAAIDVCDLLRASGPGVWPSESVGILYSPDVFDYLDPARRRGVRPNALATLAELVAGYWNNKGPSQETIGILNRQGVAVGDVDRLGPRYSFIVGAKNDYITFRTQNDIYAAMGRSLASWVSSPVLQDRMDAYVSGNWSASAISVPDELGMKTNEMETPFTAMGSARVGLGRDRFRDYAAQRLARGAVELLLNRHEQRRARGDERPPYVIAQEIADNAFAGFLENSNLNERTEEKNEILDAFRPTDREVKMRQLMDSIYDQVTSNSPPKGLTVSEWRDRISQRVREVIDRTLDEFDVENRARGRVWVTAMQPDFRRLSARTLSQEGTVVTALLLRKLADELRAVRTELEQEASKYLRSGENFEGEIDSALRSADGDLLPREHPSVRTAVRRGIAAVHYRAEARLRQLVVGIIPDLVNNVVIKMAEEIERAGQGLLAERSPANAQPSAISSWPEGEEVPKVLRPAANEFLLEDPDTFAQSLNRLILRSTEAQDLNGAYRRTLRAIIEGSDDASTEDQRVVRQPSAWTPAASELHVELSSAQRADFDVRISAGELLARATAWLTRPGTPAGSFVAESLNHYLSDSGAEAAEVSERLARFEQRLNGAVDAAQPLIGIKKSVLVAVHGRHEIKSETFFSEIPVASSSNAAKVVQKVLESKGLWSAETSKNFAESERSFIDAFTVLVEPYEPVVFDSLMKPIAEEWGDRSKTADGREEFWRWRRARALPEFVPAAPAVTKAMVRGWFTANLFGQVRLEDSSASIFVPNPVGGNGAWRSFPKPMLASGITANHEYLPLALESLPLAWVELSTTADLNVMAPYKRLRDLGTSGSGGLDVYEALNPELSRWIAEARLPQGAPEPNSEFAGAANDKAEGRQAAILGRLETLAGTYRTLFDQVERRSELLVPRADELRDEITTALEELQRVVRETDPSSSRTDVWN</sequence>
<proteinExistence type="predicted"/>
<evidence type="ECO:0000256" key="1">
    <source>
        <dbReference type="SAM" id="Coils"/>
    </source>
</evidence>
<evidence type="ECO:0000313" key="3">
    <source>
        <dbReference type="Proteomes" id="UP000640489"/>
    </source>
</evidence>
<evidence type="ECO:0000313" key="2">
    <source>
        <dbReference type="EMBL" id="MBF4765002.1"/>
    </source>
</evidence>
<keyword evidence="1" id="KW-0175">Coiled coil</keyword>
<gene>
    <name evidence="2" type="ORF">ISU07_17865</name>
</gene>
<dbReference type="Pfam" id="PF13809">
    <property type="entry name" value="Tubulin_2"/>
    <property type="match status" value="1"/>
</dbReference>
<accession>A0A930VED0</accession>
<name>A0A930VED0_9ACTN</name>
<evidence type="ECO:0008006" key="4">
    <source>
        <dbReference type="Google" id="ProtNLM"/>
    </source>
</evidence>
<protein>
    <recommendedName>
        <fullName evidence="4">Tubulin-like protein</fullName>
    </recommendedName>
</protein>
<dbReference type="Proteomes" id="UP000640489">
    <property type="component" value="Unassembled WGS sequence"/>
</dbReference>
<dbReference type="AlphaFoldDB" id="A0A930VED0"/>
<dbReference type="Gene3D" id="3.40.50.1440">
    <property type="entry name" value="Tubulin/FtsZ, GTPase domain"/>
    <property type="match status" value="1"/>
</dbReference>
<keyword evidence="3" id="KW-1185">Reference proteome</keyword>